<name>A0A9N7VQP2_PLEPL</name>
<evidence type="ECO:0000313" key="2">
    <source>
        <dbReference type="Proteomes" id="UP001153269"/>
    </source>
</evidence>
<evidence type="ECO:0000313" key="1">
    <source>
        <dbReference type="EMBL" id="CAB1453582.1"/>
    </source>
</evidence>
<sequence>MQTSERPIFTPFVSLFCPENPASSESLHLGLKACPSKLAPSLPSRTRLLGPGSVTTSVASASLRGCANDAGRMNPLRLGLNHQLLGYKHQTAEGLSAFPLKPNPRHLSSSLLD</sequence>
<dbReference type="Proteomes" id="UP001153269">
    <property type="component" value="Unassembled WGS sequence"/>
</dbReference>
<comment type="caution">
    <text evidence="1">The sequence shown here is derived from an EMBL/GenBank/DDBJ whole genome shotgun (WGS) entry which is preliminary data.</text>
</comment>
<dbReference type="EMBL" id="CADEAL010004177">
    <property type="protein sequence ID" value="CAB1453582.1"/>
    <property type="molecule type" value="Genomic_DNA"/>
</dbReference>
<protein>
    <submittedName>
        <fullName evidence="1">Uncharacterized protein</fullName>
    </submittedName>
</protein>
<organism evidence="1 2">
    <name type="scientific">Pleuronectes platessa</name>
    <name type="common">European plaice</name>
    <dbReference type="NCBI Taxonomy" id="8262"/>
    <lineage>
        <taxon>Eukaryota</taxon>
        <taxon>Metazoa</taxon>
        <taxon>Chordata</taxon>
        <taxon>Craniata</taxon>
        <taxon>Vertebrata</taxon>
        <taxon>Euteleostomi</taxon>
        <taxon>Actinopterygii</taxon>
        <taxon>Neopterygii</taxon>
        <taxon>Teleostei</taxon>
        <taxon>Neoteleostei</taxon>
        <taxon>Acanthomorphata</taxon>
        <taxon>Carangaria</taxon>
        <taxon>Pleuronectiformes</taxon>
        <taxon>Pleuronectoidei</taxon>
        <taxon>Pleuronectidae</taxon>
        <taxon>Pleuronectes</taxon>
    </lineage>
</organism>
<reference evidence="1" key="1">
    <citation type="submission" date="2020-03" db="EMBL/GenBank/DDBJ databases">
        <authorList>
            <person name="Weist P."/>
        </authorList>
    </citation>
    <scope>NUCLEOTIDE SEQUENCE</scope>
</reference>
<dbReference type="AlphaFoldDB" id="A0A9N7VQP2"/>
<accession>A0A9N7VQP2</accession>
<gene>
    <name evidence="1" type="ORF">PLEPLA_LOCUS41338</name>
</gene>
<keyword evidence="2" id="KW-1185">Reference proteome</keyword>
<proteinExistence type="predicted"/>